<evidence type="ECO:0000256" key="1">
    <source>
        <dbReference type="SAM" id="MobiDB-lite"/>
    </source>
</evidence>
<dbReference type="HOGENOM" id="CLU_2026482_0_0_1"/>
<reference evidence="3" key="2">
    <citation type="journal article" date="2013" name="PLoS Genet.">
        <title>Comparative genome structure, secondary metabolite, and effector coding capacity across Cochliobolus pathogens.</title>
        <authorList>
            <person name="Condon B.J."/>
            <person name="Leng Y."/>
            <person name="Wu D."/>
            <person name="Bushley K.E."/>
            <person name="Ohm R.A."/>
            <person name="Otillar R."/>
            <person name="Martin J."/>
            <person name="Schackwitz W."/>
            <person name="Grimwood J."/>
            <person name="MohdZainudin N."/>
            <person name="Xue C."/>
            <person name="Wang R."/>
            <person name="Manning V.A."/>
            <person name="Dhillon B."/>
            <person name="Tu Z.J."/>
            <person name="Steffenson B.J."/>
            <person name="Salamov A."/>
            <person name="Sun H."/>
            <person name="Lowry S."/>
            <person name="LaButti K."/>
            <person name="Han J."/>
            <person name="Copeland A."/>
            <person name="Lindquist E."/>
            <person name="Barry K."/>
            <person name="Schmutz J."/>
            <person name="Baker S.E."/>
            <person name="Ciuffetti L.M."/>
            <person name="Grigoriev I.V."/>
            <person name="Zhong S."/>
            <person name="Turgeon B.G."/>
        </authorList>
    </citation>
    <scope>NUCLEOTIDE SEQUENCE [LARGE SCALE GENOMIC DNA]</scope>
    <source>
        <strain evidence="3">C5 / ATCC 48332 / race O</strain>
    </source>
</reference>
<organism evidence="2 3">
    <name type="scientific">Cochliobolus heterostrophus (strain C5 / ATCC 48332 / race O)</name>
    <name type="common">Southern corn leaf blight fungus</name>
    <name type="synonym">Bipolaris maydis</name>
    <dbReference type="NCBI Taxonomy" id="701091"/>
    <lineage>
        <taxon>Eukaryota</taxon>
        <taxon>Fungi</taxon>
        <taxon>Dikarya</taxon>
        <taxon>Ascomycota</taxon>
        <taxon>Pezizomycotina</taxon>
        <taxon>Dothideomycetes</taxon>
        <taxon>Pleosporomycetidae</taxon>
        <taxon>Pleosporales</taxon>
        <taxon>Pleosporineae</taxon>
        <taxon>Pleosporaceae</taxon>
        <taxon>Bipolaris</taxon>
    </lineage>
</organism>
<gene>
    <name evidence="2" type="ORF">COCHEDRAFT_1032250</name>
</gene>
<accession>M2TRM5</accession>
<evidence type="ECO:0000313" key="2">
    <source>
        <dbReference type="EMBL" id="EMD89179.1"/>
    </source>
</evidence>
<reference evidence="2 3" key="1">
    <citation type="journal article" date="2012" name="PLoS Pathog.">
        <title>Diverse lifestyles and strategies of plant pathogenesis encoded in the genomes of eighteen Dothideomycetes fungi.</title>
        <authorList>
            <person name="Ohm R.A."/>
            <person name="Feau N."/>
            <person name="Henrissat B."/>
            <person name="Schoch C.L."/>
            <person name="Horwitz B.A."/>
            <person name="Barry K.W."/>
            <person name="Condon B.J."/>
            <person name="Copeland A.C."/>
            <person name="Dhillon B."/>
            <person name="Glaser F."/>
            <person name="Hesse C.N."/>
            <person name="Kosti I."/>
            <person name="LaButti K."/>
            <person name="Lindquist E.A."/>
            <person name="Lucas S."/>
            <person name="Salamov A.A."/>
            <person name="Bradshaw R.E."/>
            <person name="Ciuffetti L."/>
            <person name="Hamelin R.C."/>
            <person name="Kema G.H.J."/>
            <person name="Lawrence C."/>
            <person name="Scott J.A."/>
            <person name="Spatafora J.W."/>
            <person name="Turgeon B.G."/>
            <person name="de Wit P.J.G.M."/>
            <person name="Zhong S."/>
            <person name="Goodwin S.B."/>
            <person name="Grigoriev I.V."/>
        </authorList>
    </citation>
    <scope>NUCLEOTIDE SEQUENCE [LARGE SCALE GENOMIC DNA]</scope>
    <source>
        <strain evidence="3">C5 / ATCC 48332 / race O</strain>
    </source>
</reference>
<dbReference type="EMBL" id="KB445579">
    <property type="protein sequence ID" value="EMD89179.1"/>
    <property type="molecule type" value="Genomic_DNA"/>
</dbReference>
<proteinExistence type="predicted"/>
<evidence type="ECO:0000313" key="3">
    <source>
        <dbReference type="Proteomes" id="UP000016936"/>
    </source>
</evidence>
<dbReference type="AlphaFoldDB" id="M2TRM5"/>
<feature type="compositionally biased region" description="Low complexity" evidence="1">
    <location>
        <begin position="7"/>
        <end position="23"/>
    </location>
</feature>
<feature type="region of interest" description="Disordered" evidence="1">
    <location>
        <begin position="1"/>
        <end position="32"/>
    </location>
</feature>
<name>M2TRM5_COCH5</name>
<sequence>MSTLPVQGKAGQRRAAGAPKAQGHAWPSARRSARNECARGGCPFIYTVEPLPWLCERAAQWHGWVDGRMDGGAGRVALPKKRRTSRLPLIGLARVPPSRPPLDPHDSLGHITSYRAIAMGVD</sequence>
<dbReference type="Proteomes" id="UP000016936">
    <property type="component" value="Unassembled WGS sequence"/>
</dbReference>
<keyword evidence="3" id="KW-1185">Reference proteome</keyword>
<protein>
    <submittedName>
        <fullName evidence="2">Uncharacterized protein</fullName>
    </submittedName>
</protein>